<dbReference type="InterPro" id="IPR000182">
    <property type="entry name" value="GNAT_dom"/>
</dbReference>
<keyword evidence="2" id="KW-0808">Transferase</keyword>
<organism evidence="2 3">
    <name type="scientific">Actinokineospora soli</name>
    <dbReference type="NCBI Taxonomy" id="1048753"/>
    <lineage>
        <taxon>Bacteria</taxon>
        <taxon>Bacillati</taxon>
        <taxon>Actinomycetota</taxon>
        <taxon>Actinomycetes</taxon>
        <taxon>Pseudonocardiales</taxon>
        <taxon>Pseudonocardiaceae</taxon>
        <taxon>Actinokineospora</taxon>
    </lineage>
</organism>
<dbReference type="GO" id="GO:0016746">
    <property type="term" value="F:acyltransferase activity"/>
    <property type="evidence" value="ECO:0007669"/>
    <property type="project" value="UniProtKB-KW"/>
</dbReference>
<sequence length="86" mass="9586">MGSKLLDHAVGRLHGLGISTIELTVEPDNLGAIAQYRKAGFVRVRTEPDYFGPGEDRDIMVLDLDHARNQRRTNRAKNTLTDSAPR</sequence>
<evidence type="ECO:0000259" key="1">
    <source>
        <dbReference type="PROSITE" id="PS51186"/>
    </source>
</evidence>
<gene>
    <name evidence="2" type="ORF">ACFQV2_16535</name>
</gene>
<dbReference type="EC" id="2.3.1.-" evidence="2"/>
<name>A0ABW2TNB9_9PSEU</name>
<evidence type="ECO:0000313" key="3">
    <source>
        <dbReference type="Proteomes" id="UP001596512"/>
    </source>
</evidence>
<dbReference type="Pfam" id="PF00583">
    <property type="entry name" value="Acetyltransf_1"/>
    <property type="match status" value="1"/>
</dbReference>
<reference evidence="3" key="1">
    <citation type="journal article" date="2019" name="Int. J. Syst. Evol. Microbiol.">
        <title>The Global Catalogue of Microorganisms (GCM) 10K type strain sequencing project: providing services to taxonomists for standard genome sequencing and annotation.</title>
        <authorList>
            <consortium name="The Broad Institute Genomics Platform"/>
            <consortium name="The Broad Institute Genome Sequencing Center for Infectious Disease"/>
            <person name="Wu L."/>
            <person name="Ma J."/>
        </authorList>
    </citation>
    <scope>NUCLEOTIDE SEQUENCE [LARGE SCALE GENOMIC DNA]</scope>
    <source>
        <strain evidence="3">JCM 17695</strain>
    </source>
</reference>
<dbReference type="EMBL" id="JBHTEY010000004">
    <property type="protein sequence ID" value="MFC7614884.1"/>
    <property type="molecule type" value="Genomic_DNA"/>
</dbReference>
<proteinExistence type="predicted"/>
<dbReference type="Proteomes" id="UP001596512">
    <property type="component" value="Unassembled WGS sequence"/>
</dbReference>
<protein>
    <submittedName>
        <fullName evidence="2">GNAT family N-acetyltransferase</fullName>
        <ecNumber evidence="2">2.3.1.-</ecNumber>
    </submittedName>
</protein>
<dbReference type="PROSITE" id="PS51186">
    <property type="entry name" value="GNAT"/>
    <property type="match status" value="1"/>
</dbReference>
<dbReference type="SUPFAM" id="SSF55729">
    <property type="entry name" value="Acyl-CoA N-acyltransferases (Nat)"/>
    <property type="match status" value="1"/>
</dbReference>
<evidence type="ECO:0000313" key="2">
    <source>
        <dbReference type="EMBL" id="MFC7614884.1"/>
    </source>
</evidence>
<keyword evidence="3" id="KW-1185">Reference proteome</keyword>
<keyword evidence="2" id="KW-0012">Acyltransferase</keyword>
<dbReference type="InterPro" id="IPR016181">
    <property type="entry name" value="Acyl_CoA_acyltransferase"/>
</dbReference>
<accession>A0ABW2TNB9</accession>
<feature type="domain" description="N-acetyltransferase" evidence="1">
    <location>
        <begin position="1"/>
        <end position="65"/>
    </location>
</feature>
<comment type="caution">
    <text evidence="2">The sequence shown here is derived from an EMBL/GenBank/DDBJ whole genome shotgun (WGS) entry which is preliminary data.</text>
</comment>
<dbReference type="Gene3D" id="3.40.630.30">
    <property type="match status" value="1"/>
</dbReference>